<protein>
    <recommendedName>
        <fullName evidence="2">Small ribosomal subunit protein bS6</fullName>
    </recommendedName>
    <alternativeName>
        <fullName evidence="3">30S ribosomal protein S6</fullName>
    </alternativeName>
</protein>
<sequence>METEKKSYELNYLSKGDVDETEAQKTEAGIRKIIEDEGGIITDENPCQKQILSYPVEKSDWAYFGSFRFIFPVEKISSLEKSLKKIGLLRFLLSKTKRTRETSKKSVKIKKKRQSLAEKLETNLHLPQEKIQTKESASPASETLQVEEIDKKLEEILGK</sequence>
<organism evidence="4 5">
    <name type="scientific">Candidatus Tagabacteria bacterium RIFCSPLOWO2_01_FULL_42_9</name>
    <dbReference type="NCBI Taxonomy" id="1802296"/>
    <lineage>
        <taxon>Bacteria</taxon>
        <taxon>Candidatus Tagaibacteriota</taxon>
    </lineage>
</organism>
<dbReference type="InterPro" id="IPR035980">
    <property type="entry name" value="Ribosomal_bS6_sf"/>
</dbReference>
<evidence type="ECO:0000256" key="2">
    <source>
        <dbReference type="ARBA" id="ARBA00035294"/>
    </source>
</evidence>
<proteinExistence type="inferred from homology"/>
<dbReference type="AlphaFoldDB" id="A0A1G2LSS8"/>
<dbReference type="Gene3D" id="3.30.70.60">
    <property type="match status" value="1"/>
</dbReference>
<dbReference type="GO" id="GO:0003735">
    <property type="term" value="F:structural constituent of ribosome"/>
    <property type="evidence" value="ECO:0007669"/>
    <property type="project" value="InterPro"/>
</dbReference>
<evidence type="ECO:0000313" key="5">
    <source>
        <dbReference type="Proteomes" id="UP000178116"/>
    </source>
</evidence>
<name>A0A1G2LSS8_9BACT</name>
<accession>A0A1G2LSS8</accession>
<evidence type="ECO:0000256" key="3">
    <source>
        <dbReference type="ARBA" id="ARBA00035520"/>
    </source>
</evidence>
<dbReference type="Proteomes" id="UP000178116">
    <property type="component" value="Unassembled WGS sequence"/>
</dbReference>
<dbReference type="GO" id="GO:0005840">
    <property type="term" value="C:ribosome"/>
    <property type="evidence" value="ECO:0007669"/>
    <property type="project" value="InterPro"/>
</dbReference>
<dbReference type="SUPFAM" id="SSF54995">
    <property type="entry name" value="Ribosomal protein S6"/>
    <property type="match status" value="1"/>
</dbReference>
<dbReference type="EMBL" id="MHRA01000046">
    <property type="protein sequence ID" value="OHA14564.1"/>
    <property type="molecule type" value="Genomic_DNA"/>
</dbReference>
<evidence type="ECO:0000256" key="1">
    <source>
        <dbReference type="ARBA" id="ARBA00009512"/>
    </source>
</evidence>
<dbReference type="GO" id="GO:0019843">
    <property type="term" value="F:rRNA binding"/>
    <property type="evidence" value="ECO:0007669"/>
    <property type="project" value="InterPro"/>
</dbReference>
<comment type="similarity">
    <text evidence="1">Belongs to the bacterial ribosomal protein bS6 family.</text>
</comment>
<dbReference type="InterPro" id="IPR000529">
    <property type="entry name" value="Ribosomal_bS6"/>
</dbReference>
<evidence type="ECO:0000313" key="4">
    <source>
        <dbReference type="EMBL" id="OHA14564.1"/>
    </source>
</evidence>
<reference evidence="4 5" key="1">
    <citation type="journal article" date="2016" name="Nat. Commun.">
        <title>Thousands of microbial genomes shed light on interconnected biogeochemical processes in an aquifer system.</title>
        <authorList>
            <person name="Anantharaman K."/>
            <person name="Brown C.T."/>
            <person name="Hug L.A."/>
            <person name="Sharon I."/>
            <person name="Castelle C.J."/>
            <person name="Probst A.J."/>
            <person name="Thomas B.C."/>
            <person name="Singh A."/>
            <person name="Wilkins M.J."/>
            <person name="Karaoz U."/>
            <person name="Brodie E.L."/>
            <person name="Williams K.H."/>
            <person name="Hubbard S.S."/>
            <person name="Banfield J.F."/>
        </authorList>
    </citation>
    <scope>NUCLEOTIDE SEQUENCE [LARGE SCALE GENOMIC DNA]</scope>
</reference>
<gene>
    <name evidence="4" type="ORF">A3A10_03320</name>
</gene>
<dbReference type="GO" id="GO:0006412">
    <property type="term" value="P:translation"/>
    <property type="evidence" value="ECO:0007669"/>
    <property type="project" value="InterPro"/>
</dbReference>
<dbReference type="Pfam" id="PF01250">
    <property type="entry name" value="Ribosomal_S6"/>
    <property type="match status" value="1"/>
</dbReference>
<comment type="caution">
    <text evidence="4">The sequence shown here is derived from an EMBL/GenBank/DDBJ whole genome shotgun (WGS) entry which is preliminary data.</text>
</comment>
<dbReference type="InterPro" id="IPR014717">
    <property type="entry name" value="Transl_elong_EF1B/ribsomal_bS6"/>
</dbReference>